<comment type="caution">
    <text evidence="2">The sequence shown here is derived from an EMBL/GenBank/DDBJ whole genome shotgun (WGS) entry which is preliminary data.</text>
</comment>
<organism evidence="2 3">
    <name type="scientific">Tripterygium wilfordii</name>
    <name type="common">Thunder God vine</name>
    <dbReference type="NCBI Taxonomy" id="458696"/>
    <lineage>
        <taxon>Eukaryota</taxon>
        <taxon>Viridiplantae</taxon>
        <taxon>Streptophyta</taxon>
        <taxon>Embryophyta</taxon>
        <taxon>Tracheophyta</taxon>
        <taxon>Spermatophyta</taxon>
        <taxon>Magnoliopsida</taxon>
        <taxon>eudicotyledons</taxon>
        <taxon>Gunneridae</taxon>
        <taxon>Pentapetalae</taxon>
        <taxon>rosids</taxon>
        <taxon>fabids</taxon>
        <taxon>Celastrales</taxon>
        <taxon>Celastraceae</taxon>
        <taxon>Tripterygium</taxon>
    </lineage>
</organism>
<keyword evidence="1" id="KW-1133">Transmembrane helix</keyword>
<dbReference type="InParanoid" id="A0A7J7DZU4"/>
<keyword evidence="3" id="KW-1185">Reference proteome</keyword>
<dbReference type="Proteomes" id="UP000593562">
    <property type="component" value="Unassembled WGS sequence"/>
</dbReference>
<dbReference type="PANTHER" id="PTHR34545:SF7">
    <property type="entry name" value="CLAVATA3_ESR (CLE)-RELATED PROTEIN 16"/>
    <property type="match status" value="1"/>
</dbReference>
<dbReference type="GO" id="GO:0048731">
    <property type="term" value="P:system development"/>
    <property type="evidence" value="ECO:0007669"/>
    <property type="project" value="InterPro"/>
</dbReference>
<keyword evidence="1" id="KW-0812">Transmembrane</keyword>
<dbReference type="PANTHER" id="PTHR34545">
    <property type="entry name" value="CLAVATA3/ESR (CLE)-RELATED PROTEIN 22"/>
    <property type="match status" value="1"/>
</dbReference>
<dbReference type="AlphaFoldDB" id="A0A7J7DZU4"/>
<evidence type="ECO:0000313" key="3">
    <source>
        <dbReference type="Proteomes" id="UP000593562"/>
    </source>
</evidence>
<gene>
    <name evidence="2" type="ORF">HS088_TW02G00856</name>
</gene>
<dbReference type="EMBL" id="JAAARO010000002">
    <property type="protein sequence ID" value="KAF5751837.1"/>
    <property type="molecule type" value="Genomic_DNA"/>
</dbReference>
<evidence type="ECO:0000256" key="1">
    <source>
        <dbReference type="SAM" id="Phobius"/>
    </source>
</evidence>
<feature type="transmembrane region" description="Helical" evidence="1">
    <location>
        <begin position="21"/>
        <end position="39"/>
    </location>
</feature>
<reference evidence="2 3" key="1">
    <citation type="journal article" date="2020" name="Nat. Commun.">
        <title>Genome of Tripterygium wilfordii and identification of cytochrome P450 involved in triptolide biosynthesis.</title>
        <authorList>
            <person name="Tu L."/>
            <person name="Su P."/>
            <person name="Zhang Z."/>
            <person name="Gao L."/>
            <person name="Wang J."/>
            <person name="Hu T."/>
            <person name="Zhou J."/>
            <person name="Zhang Y."/>
            <person name="Zhao Y."/>
            <person name="Liu Y."/>
            <person name="Song Y."/>
            <person name="Tong Y."/>
            <person name="Lu Y."/>
            <person name="Yang J."/>
            <person name="Xu C."/>
            <person name="Jia M."/>
            <person name="Peters R.J."/>
            <person name="Huang L."/>
            <person name="Gao W."/>
        </authorList>
    </citation>
    <scope>NUCLEOTIDE SEQUENCE [LARGE SCALE GENOMIC DNA]</scope>
    <source>
        <strain evidence="3">cv. XIE 37</strain>
        <tissue evidence="2">Leaf</tissue>
    </source>
</reference>
<sequence length="119" mass="12940">MSTVSREGVRSGGRRRSCNGASSTAVVLLFWAIVLIFSHELSLCVVADRHLHEHKTHGQGAVVKSQVPRKARLFKPAQLSSYAPAASPPPQLPVDIDPADMIYGDDKRIIHTGPNPLHN</sequence>
<evidence type="ECO:0000313" key="2">
    <source>
        <dbReference type="EMBL" id="KAF5751837.1"/>
    </source>
</evidence>
<dbReference type="InterPro" id="IPR033249">
    <property type="entry name" value="CLE_plant"/>
</dbReference>
<keyword evidence="1" id="KW-0472">Membrane</keyword>
<accession>A0A7J7DZU4</accession>
<protein>
    <submittedName>
        <fullName evidence="2">Uncharacterized protein</fullName>
    </submittedName>
</protein>
<name>A0A7J7DZU4_TRIWF</name>
<proteinExistence type="predicted"/>